<dbReference type="Pfam" id="PF03690">
    <property type="entry name" value="MYG1_exonuc"/>
    <property type="match status" value="2"/>
</dbReference>
<proteinExistence type="inferred from homology"/>
<dbReference type="Proteomes" id="UP000310200">
    <property type="component" value="Unassembled WGS sequence"/>
</dbReference>
<evidence type="ECO:0000313" key="3">
    <source>
        <dbReference type="Proteomes" id="UP000310200"/>
    </source>
</evidence>
<dbReference type="STRING" id="300112.A0A4S2JT51"/>
<dbReference type="EMBL" id="QBLH01003498">
    <property type="protein sequence ID" value="TGZ37949.1"/>
    <property type="molecule type" value="Genomic_DNA"/>
</dbReference>
<dbReference type="AlphaFoldDB" id="A0A4S2JT51"/>
<dbReference type="PANTHER" id="PTHR11215:SF1">
    <property type="entry name" value="MYG1 EXONUCLEASE"/>
    <property type="match status" value="1"/>
</dbReference>
<dbReference type="PANTHER" id="PTHR11215">
    <property type="entry name" value="METAL DEPENDENT HYDROLASE - RELATED"/>
    <property type="match status" value="1"/>
</dbReference>
<reference evidence="2 3" key="1">
    <citation type="journal article" date="2019" name="Philos. Trans. R. Soc. Lond., B, Biol. Sci.">
        <title>Ant behaviour and brain gene expression of defending hosts depend on the ecological success of the intruding social parasite.</title>
        <authorList>
            <person name="Kaur R."/>
            <person name="Stoldt M."/>
            <person name="Jongepier E."/>
            <person name="Feldmeyer B."/>
            <person name="Menzel F."/>
            <person name="Bornberg-Bauer E."/>
            <person name="Foitzik S."/>
        </authorList>
    </citation>
    <scope>NUCLEOTIDE SEQUENCE [LARGE SCALE GENOMIC DNA]</scope>
    <source>
        <tissue evidence="2">Whole body</tissue>
    </source>
</reference>
<dbReference type="GO" id="GO:0005737">
    <property type="term" value="C:cytoplasm"/>
    <property type="evidence" value="ECO:0007669"/>
    <property type="project" value="TreeGrafter"/>
</dbReference>
<comment type="similarity">
    <text evidence="1">Belongs to the MYG1 family.</text>
</comment>
<name>A0A4S2JT51_9HYME</name>
<evidence type="ECO:0000256" key="1">
    <source>
        <dbReference type="ARBA" id="ARBA00010105"/>
    </source>
</evidence>
<keyword evidence="3" id="KW-1185">Reference proteome</keyword>
<feature type="non-terminal residue" evidence="2">
    <location>
        <position position="302"/>
    </location>
</feature>
<protein>
    <submittedName>
        <fullName evidence="2">Uncharacterized protein</fullName>
    </submittedName>
</protein>
<dbReference type="InterPro" id="IPR003226">
    <property type="entry name" value="MYG1_exonuclease"/>
</dbReference>
<organism evidence="2 3">
    <name type="scientific">Temnothorax longispinosus</name>
    <dbReference type="NCBI Taxonomy" id="300112"/>
    <lineage>
        <taxon>Eukaryota</taxon>
        <taxon>Metazoa</taxon>
        <taxon>Ecdysozoa</taxon>
        <taxon>Arthropoda</taxon>
        <taxon>Hexapoda</taxon>
        <taxon>Insecta</taxon>
        <taxon>Pterygota</taxon>
        <taxon>Neoptera</taxon>
        <taxon>Endopterygota</taxon>
        <taxon>Hymenoptera</taxon>
        <taxon>Apocrita</taxon>
        <taxon>Aculeata</taxon>
        <taxon>Formicoidea</taxon>
        <taxon>Formicidae</taxon>
        <taxon>Myrmicinae</taxon>
        <taxon>Temnothorax</taxon>
    </lineage>
</organism>
<comment type="caution">
    <text evidence="2">The sequence shown here is derived from an EMBL/GenBank/DDBJ whole genome shotgun (WGS) entry which is preliminary data.</text>
</comment>
<dbReference type="GO" id="GO:0005634">
    <property type="term" value="C:nucleus"/>
    <property type="evidence" value="ECO:0007669"/>
    <property type="project" value="TreeGrafter"/>
</dbReference>
<evidence type="ECO:0000313" key="2">
    <source>
        <dbReference type="EMBL" id="TGZ37949.1"/>
    </source>
</evidence>
<gene>
    <name evidence="2" type="ORF">DBV15_12452</name>
</gene>
<accession>A0A4S2JT51</accession>
<sequence length="302" mass="34975">MIVHLTAAGLIYCHFGRDVLRNVLSDVTEDRELIIYAKLIRDIDARDNGPQMYSSPCTLRALIYELNFLLSDSRDEEKDQQFKKAVARAQKFFLEFVQVVRNIHLPSMDIVRHTIESRFKVRKIFPLYIFSFWVYFRLSFNVKHSCKVYSSGEIIILSKFVPYEEYLFEVEKEMNVVRSINVGGLSNDTLVRACGIEGALHVHSNRHTGIHQTEEGAIIMAWRALELDNLPKVIGRYVGPYYCSEVLAIVLLKLLPEYKNASIMQREFRHLVFDESNVIVGDTRNIRECDVSRYGYTMATST</sequence>